<reference evidence="1" key="1">
    <citation type="journal article" date="2021" name="New Phytol.">
        <title>Evolutionary innovations through gain and loss of genes in the ectomycorrhizal Boletales.</title>
        <authorList>
            <person name="Wu G."/>
            <person name="Miyauchi S."/>
            <person name="Morin E."/>
            <person name="Kuo A."/>
            <person name="Drula E."/>
            <person name="Varga T."/>
            <person name="Kohler A."/>
            <person name="Feng B."/>
            <person name="Cao Y."/>
            <person name="Lipzen A."/>
            <person name="Daum C."/>
            <person name="Hundley H."/>
            <person name="Pangilinan J."/>
            <person name="Johnson J."/>
            <person name="Barry K."/>
            <person name="LaButti K."/>
            <person name="Ng V."/>
            <person name="Ahrendt S."/>
            <person name="Min B."/>
            <person name="Choi I.G."/>
            <person name="Park H."/>
            <person name="Plett J.M."/>
            <person name="Magnuson J."/>
            <person name="Spatafora J.W."/>
            <person name="Nagy L.G."/>
            <person name="Henrissat B."/>
            <person name="Grigoriev I.V."/>
            <person name="Yang Z.L."/>
            <person name="Xu J."/>
            <person name="Martin F.M."/>
        </authorList>
    </citation>
    <scope>NUCLEOTIDE SEQUENCE</scope>
    <source>
        <strain evidence="1">KUC20120723A-06</strain>
    </source>
</reference>
<evidence type="ECO:0000313" key="2">
    <source>
        <dbReference type="Proteomes" id="UP000790709"/>
    </source>
</evidence>
<name>A0ACB8B6A6_9AGAM</name>
<organism evidence="1 2">
    <name type="scientific">Leucogyrophana mollusca</name>
    <dbReference type="NCBI Taxonomy" id="85980"/>
    <lineage>
        <taxon>Eukaryota</taxon>
        <taxon>Fungi</taxon>
        <taxon>Dikarya</taxon>
        <taxon>Basidiomycota</taxon>
        <taxon>Agaricomycotina</taxon>
        <taxon>Agaricomycetes</taxon>
        <taxon>Agaricomycetidae</taxon>
        <taxon>Boletales</taxon>
        <taxon>Boletales incertae sedis</taxon>
        <taxon>Leucogyrophana</taxon>
    </lineage>
</organism>
<evidence type="ECO:0000313" key="1">
    <source>
        <dbReference type="EMBL" id="KAH7920964.1"/>
    </source>
</evidence>
<dbReference type="Proteomes" id="UP000790709">
    <property type="component" value="Unassembled WGS sequence"/>
</dbReference>
<gene>
    <name evidence="1" type="ORF">BV22DRAFT_1039204</name>
</gene>
<comment type="caution">
    <text evidence="1">The sequence shown here is derived from an EMBL/GenBank/DDBJ whole genome shotgun (WGS) entry which is preliminary data.</text>
</comment>
<proteinExistence type="predicted"/>
<accession>A0ACB8B6A6</accession>
<dbReference type="EMBL" id="MU266549">
    <property type="protein sequence ID" value="KAH7920964.1"/>
    <property type="molecule type" value="Genomic_DNA"/>
</dbReference>
<keyword evidence="2" id="KW-1185">Reference proteome</keyword>
<sequence>MALVEANRRYEEHLSSTRKPGEWTLPFGKYKGQRLDQIPDDYRWCMVNIKYASNSWHSCLVGANRRYQASLNPDRSPGSEIIWFGKRYRGYRFDAVYQRPGFMRFCFSPGREITSWYPRLVDLYDRYEAWLQNHRREYRPRRPAVIENPVGEAIGPWDDGEGSAASDEEYERDSWLASDDESIEMESDGSENMGDDGMDDGDDIDYKPTKEEIGAEEDENTGEEPPDSDDDKPLTELARARKTSRRSRKAAERTEEQTPRRRRRREVTPDQPCEESDVSRPLTRSAARAARRGVAKDAGRVEQQSPTANKRYRNARRIDSDSDESEVEIVTGKTRKRQRGTKE</sequence>
<protein>
    <submittedName>
        <fullName evidence="1">Uncharacterized protein</fullName>
    </submittedName>
</protein>